<evidence type="ECO:0000256" key="1">
    <source>
        <dbReference type="ARBA" id="ARBA00023125"/>
    </source>
</evidence>
<feature type="DNA-binding region" description="H-T-H motif" evidence="2">
    <location>
        <begin position="29"/>
        <end position="48"/>
    </location>
</feature>
<sequence>MRSARPSAHERILSTATALFDAHGVRGVGVDRIIAESGVAKATLYAQFGCKDALVVAYLRQWDSAWRQALKEAAEAAGPDPRDQLTGLFDAVCTVTVRDGFRGCAFVRTAGESDPDSDAHEATAEHKRAVRAWLTELATTAGATDPAALALQISVLLDGVMSAAAVEPGPQSAMAAKAATRELVALACPARS</sequence>
<gene>
    <name evidence="4" type="ORF">JK363_03500</name>
</gene>
<dbReference type="PROSITE" id="PS50977">
    <property type="entry name" value="HTH_TETR_2"/>
    <property type="match status" value="1"/>
</dbReference>
<dbReference type="Pfam" id="PF00440">
    <property type="entry name" value="TetR_N"/>
    <property type="match status" value="1"/>
</dbReference>
<evidence type="ECO:0000313" key="4">
    <source>
        <dbReference type="EMBL" id="MBL1095760.1"/>
    </source>
</evidence>
<feature type="domain" description="HTH tetR-type" evidence="3">
    <location>
        <begin position="6"/>
        <end position="66"/>
    </location>
</feature>
<comment type="caution">
    <text evidence="4">The sequence shown here is derived from an EMBL/GenBank/DDBJ whole genome shotgun (WGS) entry which is preliminary data.</text>
</comment>
<evidence type="ECO:0000259" key="3">
    <source>
        <dbReference type="PROSITE" id="PS50977"/>
    </source>
</evidence>
<accession>A0ABS1N723</accession>
<dbReference type="InterPro" id="IPR036271">
    <property type="entry name" value="Tet_transcr_reg_TetR-rel_C_sf"/>
</dbReference>
<dbReference type="Proteomes" id="UP000634229">
    <property type="component" value="Unassembled WGS sequence"/>
</dbReference>
<dbReference type="SUPFAM" id="SSF48498">
    <property type="entry name" value="Tetracyclin repressor-like, C-terminal domain"/>
    <property type="match status" value="1"/>
</dbReference>
<dbReference type="InterPro" id="IPR001647">
    <property type="entry name" value="HTH_TetR"/>
</dbReference>
<dbReference type="RefSeq" id="WP_201871281.1">
    <property type="nucleotide sequence ID" value="NZ_JAERRF010000002.1"/>
</dbReference>
<dbReference type="Gene3D" id="1.10.357.10">
    <property type="entry name" value="Tetracycline Repressor, domain 2"/>
    <property type="match status" value="1"/>
</dbReference>
<protein>
    <submittedName>
        <fullName evidence="4">TetR/AcrR family transcriptional regulator</fullName>
    </submittedName>
</protein>
<keyword evidence="5" id="KW-1185">Reference proteome</keyword>
<organism evidence="4 5">
    <name type="scientific">Streptomyces coffeae</name>
    <dbReference type="NCBI Taxonomy" id="621382"/>
    <lineage>
        <taxon>Bacteria</taxon>
        <taxon>Bacillati</taxon>
        <taxon>Actinomycetota</taxon>
        <taxon>Actinomycetes</taxon>
        <taxon>Kitasatosporales</taxon>
        <taxon>Streptomycetaceae</taxon>
        <taxon>Streptomyces</taxon>
    </lineage>
</organism>
<evidence type="ECO:0000313" key="5">
    <source>
        <dbReference type="Proteomes" id="UP000634229"/>
    </source>
</evidence>
<keyword evidence="1 2" id="KW-0238">DNA-binding</keyword>
<dbReference type="PANTHER" id="PTHR30055:SF200">
    <property type="entry name" value="HTH-TYPE TRANSCRIPTIONAL REPRESSOR BDCR"/>
    <property type="match status" value="1"/>
</dbReference>
<dbReference type="PANTHER" id="PTHR30055">
    <property type="entry name" value="HTH-TYPE TRANSCRIPTIONAL REGULATOR RUTR"/>
    <property type="match status" value="1"/>
</dbReference>
<evidence type="ECO:0000256" key="2">
    <source>
        <dbReference type="PROSITE-ProRule" id="PRU00335"/>
    </source>
</evidence>
<reference evidence="4 5" key="1">
    <citation type="submission" date="2021-01" db="EMBL/GenBank/DDBJ databases">
        <title>WGS of actinomycetes isolated from Thailand.</title>
        <authorList>
            <person name="Thawai C."/>
        </authorList>
    </citation>
    <scope>NUCLEOTIDE SEQUENCE [LARGE SCALE GENOMIC DNA]</scope>
    <source>
        <strain evidence="4 5">CA1R205</strain>
    </source>
</reference>
<proteinExistence type="predicted"/>
<dbReference type="PRINTS" id="PR00455">
    <property type="entry name" value="HTHTETR"/>
</dbReference>
<dbReference type="SUPFAM" id="SSF46689">
    <property type="entry name" value="Homeodomain-like"/>
    <property type="match status" value="1"/>
</dbReference>
<dbReference type="InterPro" id="IPR050109">
    <property type="entry name" value="HTH-type_TetR-like_transc_reg"/>
</dbReference>
<dbReference type="EMBL" id="JAERRF010000002">
    <property type="protein sequence ID" value="MBL1095760.1"/>
    <property type="molecule type" value="Genomic_DNA"/>
</dbReference>
<name>A0ABS1N723_9ACTN</name>
<dbReference type="InterPro" id="IPR009057">
    <property type="entry name" value="Homeodomain-like_sf"/>
</dbReference>